<dbReference type="PIRSF" id="PIRSF005739">
    <property type="entry name" value="O-mtase"/>
    <property type="match status" value="1"/>
</dbReference>
<organism evidence="6 7">
    <name type="scientific">Apiospora arundinis</name>
    <dbReference type="NCBI Taxonomy" id="335852"/>
    <lineage>
        <taxon>Eukaryota</taxon>
        <taxon>Fungi</taxon>
        <taxon>Dikarya</taxon>
        <taxon>Ascomycota</taxon>
        <taxon>Pezizomycotina</taxon>
        <taxon>Sordariomycetes</taxon>
        <taxon>Xylariomycetidae</taxon>
        <taxon>Amphisphaeriales</taxon>
        <taxon>Apiosporaceae</taxon>
        <taxon>Apiospora</taxon>
    </lineage>
</organism>
<dbReference type="Gene3D" id="3.40.50.150">
    <property type="entry name" value="Vaccinia Virus protein VP39"/>
    <property type="match status" value="1"/>
</dbReference>
<accession>A0ABR2IB02</accession>
<dbReference type="InterPro" id="IPR029063">
    <property type="entry name" value="SAM-dependent_MTases_sf"/>
</dbReference>
<dbReference type="InterPro" id="IPR016461">
    <property type="entry name" value="COMT-like"/>
</dbReference>
<dbReference type="PROSITE" id="PS51683">
    <property type="entry name" value="SAM_OMT_II"/>
    <property type="match status" value="1"/>
</dbReference>
<evidence type="ECO:0000259" key="5">
    <source>
        <dbReference type="Pfam" id="PF08100"/>
    </source>
</evidence>
<gene>
    <name evidence="6" type="ORF">PGQ11_010309</name>
</gene>
<dbReference type="InterPro" id="IPR036390">
    <property type="entry name" value="WH_DNA-bd_sf"/>
</dbReference>
<dbReference type="InterPro" id="IPR012967">
    <property type="entry name" value="COMT_dimerisation"/>
</dbReference>
<keyword evidence="7" id="KW-1185">Reference proteome</keyword>
<dbReference type="PANTHER" id="PTHR43712">
    <property type="entry name" value="PUTATIVE (AFU_ORTHOLOGUE AFUA_4G14580)-RELATED"/>
    <property type="match status" value="1"/>
</dbReference>
<dbReference type="Pfam" id="PF08100">
    <property type="entry name" value="Dimerisation"/>
    <property type="match status" value="1"/>
</dbReference>
<proteinExistence type="predicted"/>
<reference evidence="6 7" key="1">
    <citation type="journal article" date="2024" name="IMA Fungus">
        <title>Apiospora arundinis, a panoply of carbohydrate-active enzymes and secondary metabolites.</title>
        <authorList>
            <person name="Sorensen T."/>
            <person name="Petersen C."/>
            <person name="Muurmann A.T."/>
            <person name="Christiansen J.V."/>
            <person name="Brundto M.L."/>
            <person name="Overgaard C.K."/>
            <person name="Boysen A.T."/>
            <person name="Wollenberg R.D."/>
            <person name="Larsen T.O."/>
            <person name="Sorensen J.L."/>
            <person name="Nielsen K.L."/>
            <person name="Sondergaard T.E."/>
        </authorList>
    </citation>
    <scope>NUCLEOTIDE SEQUENCE [LARGE SCALE GENOMIC DNA]</scope>
    <source>
        <strain evidence="6 7">AAU 773</strain>
    </source>
</reference>
<dbReference type="SUPFAM" id="SSF53335">
    <property type="entry name" value="S-adenosyl-L-methionine-dependent methyltransferases"/>
    <property type="match status" value="1"/>
</dbReference>
<dbReference type="PANTHER" id="PTHR43712:SF1">
    <property type="entry name" value="HYPOTHETICAL O-METHYLTRANSFERASE (EUROFUNG)-RELATED"/>
    <property type="match status" value="1"/>
</dbReference>
<feature type="domain" description="O-methyltransferase dimerisation" evidence="5">
    <location>
        <begin position="60"/>
        <end position="130"/>
    </location>
</feature>
<evidence type="ECO:0000259" key="4">
    <source>
        <dbReference type="Pfam" id="PF00891"/>
    </source>
</evidence>
<name>A0ABR2IB02_9PEZI</name>
<comment type="caution">
    <text evidence="6">The sequence shown here is derived from an EMBL/GenBank/DDBJ whole genome shotgun (WGS) entry which is preliminary data.</text>
</comment>
<feature type="domain" description="O-methyltransferase C-terminal" evidence="4">
    <location>
        <begin position="233"/>
        <end position="376"/>
    </location>
</feature>
<evidence type="ECO:0000313" key="7">
    <source>
        <dbReference type="Proteomes" id="UP001390339"/>
    </source>
</evidence>
<keyword evidence="2" id="KW-0808">Transferase</keyword>
<dbReference type="Gene3D" id="1.10.10.10">
    <property type="entry name" value="Winged helix-like DNA-binding domain superfamily/Winged helix DNA-binding domain"/>
    <property type="match status" value="1"/>
</dbReference>
<sequence length="397" mass="44364">MSQVESRQEALRAAETIAAQLGKNSEEELTEASRVSALESARKLVAALEKPQDALLRFAESPAVWMAMRTCVELGVFAMITESGVSAAEIAKNTGADELLIRRLLRTLTASGFVAEQGDGLYGATPYTKHLSQRTTIGTVKFLFDMYMPITGKAPAFLQDTSYQNPNNAKHGILQYTQQTDKEVFPWMLLPENKELFDNAQTFFEGDRGSRPSWVEWFPVQEKLLKGSSSERPLLVDVAGGRGHDITEFHEKFPEEAGRLVLQDQQPVLESATCLPTRIEKIPIDFYKDVPVEGSRIYFMKFVMHDYSDEDCLRIIQNVKAAMTKGYSYLVINDFILPDVGCSLLPAQWDLMMMLVMSGLERTESQWKSLMDAAGLELEGLYQPPGDGQGIIVAKLR</sequence>
<dbReference type="Proteomes" id="UP001390339">
    <property type="component" value="Unassembled WGS sequence"/>
</dbReference>
<keyword evidence="1" id="KW-0489">Methyltransferase</keyword>
<evidence type="ECO:0000256" key="3">
    <source>
        <dbReference type="ARBA" id="ARBA00022691"/>
    </source>
</evidence>
<evidence type="ECO:0000256" key="2">
    <source>
        <dbReference type="ARBA" id="ARBA00022679"/>
    </source>
</evidence>
<dbReference type="InterPro" id="IPR001077">
    <property type="entry name" value="COMT_C"/>
</dbReference>
<evidence type="ECO:0000313" key="6">
    <source>
        <dbReference type="EMBL" id="KAK8859575.1"/>
    </source>
</evidence>
<dbReference type="SUPFAM" id="SSF46785">
    <property type="entry name" value="Winged helix' DNA-binding domain"/>
    <property type="match status" value="1"/>
</dbReference>
<dbReference type="EMBL" id="JAPCWZ010000006">
    <property type="protein sequence ID" value="KAK8859575.1"/>
    <property type="molecule type" value="Genomic_DNA"/>
</dbReference>
<dbReference type="Pfam" id="PF00891">
    <property type="entry name" value="Methyltransf_2"/>
    <property type="match status" value="1"/>
</dbReference>
<keyword evidence="3" id="KW-0949">S-adenosyl-L-methionine</keyword>
<protein>
    <submittedName>
        <fullName evidence="6">O-methyltransferase</fullName>
    </submittedName>
</protein>
<evidence type="ECO:0000256" key="1">
    <source>
        <dbReference type="ARBA" id="ARBA00022603"/>
    </source>
</evidence>
<dbReference type="InterPro" id="IPR036388">
    <property type="entry name" value="WH-like_DNA-bd_sf"/>
</dbReference>